<protein>
    <submittedName>
        <fullName evidence="1">Uncharacterized protein</fullName>
    </submittedName>
</protein>
<dbReference type="EMBL" id="PYWC01000137">
    <property type="protein sequence ID" value="PWW71773.1"/>
    <property type="molecule type" value="Genomic_DNA"/>
</dbReference>
<name>A0A317SB77_9PEZI</name>
<sequence>NLFRLNATAELYYYGVDGVLYQYDAAFWAARSRQYHMDQHTNTYTVVGGLGPQQFSGPALDPDYQHLQSWINDLPTPTLASEGYPYAHAQNTGVWPPAHQQLHYTSPVSQQGYVSHILSIHGQQQQEQTAFTSGFHQHTGPIEEEAQQSYEETFPGIASGNETG</sequence>
<feature type="non-terminal residue" evidence="1">
    <location>
        <position position="164"/>
    </location>
</feature>
<reference evidence="1 2" key="1">
    <citation type="submission" date="2018-03" db="EMBL/GenBank/DDBJ databases">
        <title>Genomes of Pezizomycetes fungi and the evolution of truffles.</title>
        <authorList>
            <person name="Murat C."/>
            <person name="Payen T."/>
            <person name="Noel B."/>
            <person name="Kuo A."/>
            <person name="Martin F.M."/>
        </authorList>
    </citation>
    <scope>NUCLEOTIDE SEQUENCE [LARGE SCALE GENOMIC DNA]</scope>
    <source>
        <strain evidence="1">091103-1</strain>
    </source>
</reference>
<proteinExistence type="predicted"/>
<organism evidence="1 2">
    <name type="scientific">Tuber magnatum</name>
    <name type="common">white Piedmont truffle</name>
    <dbReference type="NCBI Taxonomy" id="42249"/>
    <lineage>
        <taxon>Eukaryota</taxon>
        <taxon>Fungi</taxon>
        <taxon>Dikarya</taxon>
        <taxon>Ascomycota</taxon>
        <taxon>Pezizomycotina</taxon>
        <taxon>Pezizomycetes</taxon>
        <taxon>Pezizales</taxon>
        <taxon>Tuberaceae</taxon>
        <taxon>Tuber</taxon>
    </lineage>
</organism>
<evidence type="ECO:0000313" key="2">
    <source>
        <dbReference type="Proteomes" id="UP000246991"/>
    </source>
</evidence>
<gene>
    <name evidence="1" type="ORF">C7212DRAFT_337834</name>
</gene>
<dbReference type="AlphaFoldDB" id="A0A317SB77"/>
<feature type="non-terminal residue" evidence="1">
    <location>
        <position position="1"/>
    </location>
</feature>
<keyword evidence="2" id="KW-1185">Reference proteome</keyword>
<dbReference type="Proteomes" id="UP000246991">
    <property type="component" value="Unassembled WGS sequence"/>
</dbReference>
<dbReference type="OrthoDB" id="10384522at2759"/>
<comment type="caution">
    <text evidence="1">The sequence shown here is derived from an EMBL/GenBank/DDBJ whole genome shotgun (WGS) entry which is preliminary data.</text>
</comment>
<accession>A0A317SB77</accession>
<evidence type="ECO:0000313" key="1">
    <source>
        <dbReference type="EMBL" id="PWW71773.1"/>
    </source>
</evidence>